<dbReference type="Proteomes" id="UP001627284">
    <property type="component" value="Unassembled WGS sequence"/>
</dbReference>
<sequence>MPHSSSIFHSIEINQSISSRVHKMARINVTEMNSEQLHQSRMAMLSESIKSIAFKKQQITKEFEKGDEVEVASQELGFIGSYYAATIICSTGMITTESSTRLC</sequence>
<accession>A0ABD2UDD8</accession>
<evidence type="ECO:0000313" key="2">
    <source>
        <dbReference type="Proteomes" id="UP001627284"/>
    </source>
</evidence>
<organism evidence="1 2">
    <name type="scientific">Solanum stoloniferum</name>
    <dbReference type="NCBI Taxonomy" id="62892"/>
    <lineage>
        <taxon>Eukaryota</taxon>
        <taxon>Viridiplantae</taxon>
        <taxon>Streptophyta</taxon>
        <taxon>Embryophyta</taxon>
        <taxon>Tracheophyta</taxon>
        <taxon>Spermatophyta</taxon>
        <taxon>Magnoliopsida</taxon>
        <taxon>eudicotyledons</taxon>
        <taxon>Gunneridae</taxon>
        <taxon>Pentapetalae</taxon>
        <taxon>asterids</taxon>
        <taxon>lamiids</taxon>
        <taxon>Solanales</taxon>
        <taxon>Solanaceae</taxon>
        <taxon>Solanoideae</taxon>
        <taxon>Solaneae</taxon>
        <taxon>Solanum</taxon>
    </lineage>
</organism>
<protein>
    <submittedName>
        <fullName evidence="1">Uncharacterized protein</fullName>
    </submittedName>
</protein>
<name>A0ABD2UDD8_9SOLN</name>
<keyword evidence="2" id="KW-1185">Reference proteome</keyword>
<evidence type="ECO:0000313" key="1">
    <source>
        <dbReference type="EMBL" id="KAL3366854.1"/>
    </source>
</evidence>
<dbReference type="AlphaFoldDB" id="A0ABD2UDD8"/>
<reference evidence="1 2" key="1">
    <citation type="submission" date="2024-05" db="EMBL/GenBank/DDBJ databases">
        <title>De novo assembly of an allotetraploid wild potato.</title>
        <authorList>
            <person name="Hosaka A.J."/>
        </authorList>
    </citation>
    <scope>NUCLEOTIDE SEQUENCE [LARGE SCALE GENOMIC DNA]</scope>
    <source>
        <tissue evidence="1">Young leaves</tissue>
    </source>
</reference>
<gene>
    <name evidence="1" type="ORF">AABB24_011523</name>
</gene>
<proteinExistence type="predicted"/>
<comment type="caution">
    <text evidence="1">The sequence shown here is derived from an EMBL/GenBank/DDBJ whole genome shotgun (WGS) entry which is preliminary data.</text>
</comment>
<dbReference type="EMBL" id="JBJKTR010000006">
    <property type="protein sequence ID" value="KAL3366854.1"/>
    <property type="molecule type" value="Genomic_DNA"/>
</dbReference>